<gene>
    <name evidence="1" type="primary">gph_56</name>
    <name evidence="1" type="ORF">SDC9_117888</name>
</gene>
<dbReference type="SUPFAM" id="SSF56784">
    <property type="entry name" value="HAD-like"/>
    <property type="match status" value="1"/>
</dbReference>
<evidence type="ECO:0000313" key="1">
    <source>
        <dbReference type="EMBL" id="MPM70927.1"/>
    </source>
</evidence>
<dbReference type="InterPro" id="IPR050155">
    <property type="entry name" value="HAD-like_hydrolase_sf"/>
</dbReference>
<dbReference type="AlphaFoldDB" id="A0A645C0S2"/>
<dbReference type="GO" id="GO:0005829">
    <property type="term" value="C:cytosol"/>
    <property type="evidence" value="ECO:0007669"/>
    <property type="project" value="TreeGrafter"/>
</dbReference>
<comment type="caution">
    <text evidence="1">The sequence shown here is derived from an EMBL/GenBank/DDBJ whole genome shotgun (WGS) entry which is preliminary data.</text>
</comment>
<dbReference type="InterPro" id="IPR006439">
    <property type="entry name" value="HAD-SF_hydro_IA"/>
</dbReference>
<protein>
    <submittedName>
        <fullName evidence="1">Phosphoglycolate phosphatase</fullName>
        <ecNumber evidence="1">3.1.3.18</ecNumber>
    </submittedName>
</protein>
<dbReference type="Pfam" id="PF13419">
    <property type="entry name" value="HAD_2"/>
    <property type="match status" value="1"/>
</dbReference>
<dbReference type="InterPro" id="IPR041492">
    <property type="entry name" value="HAD_2"/>
</dbReference>
<dbReference type="InterPro" id="IPR036412">
    <property type="entry name" value="HAD-like_sf"/>
</dbReference>
<dbReference type="GO" id="GO:0008967">
    <property type="term" value="F:phosphoglycolate phosphatase activity"/>
    <property type="evidence" value="ECO:0007669"/>
    <property type="project" value="UniProtKB-EC"/>
</dbReference>
<dbReference type="GO" id="GO:0006281">
    <property type="term" value="P:DNA repair"/>
    <property type="evidence" value="ECO:0007669"/>
    <property type="project" value="TreeGrafter"/>
</dbReference>
<reference evidence="1" key="1">
    <citation type="submission" date="2019-08" db="EMBL/GenBank/DDBJ databases">
        <authorList>
            <person name="Kucharzyk K."/>
            <person name="Murdoch R.W."/>
            <person name="Higgins S."/>
            <person name="Loffler F."/>
        </authorList>
    </citation>
    <scope>NUCLEOTIDE SEQUENCE</scope>
</reference>
<keyword evidence="1" id="KW-0378">Hydrolase</keyword>
<dbReference type="InterPro" id="IPR023214">
    <property type="entry name" value="HAD_sf"/>
</dbReference>
<dbReference type="EMBL" id="VSSQ01023791">
    <property type="protein sequence ID" value="MPM70927.1"/>
    <property type="molecule type" value="Genomic_DNA"/>
</dbReference>
<dbReference type="Gene3D" id="3.40.50.1000">
    <property type="entry name" value="HAD superfamily/HAD-like"/>
    <property type="match status" value="1"/>
</dbReference>
<dbReference type="NCBIfam" id="TIGR01549">
    <property type="entry name" value="HAD-SF-IA-v1"/>
    <property type="match status" value="1"/>
</dbReference>
<dbReference type="PANTHER" id="PTHR43434:SF1">
    <property type="entry name" value="PHOSPHOGLYCOLATE PHOSPHATASE"/>
    <property type="match status" value="1"/>
</dbReference>
<accession>A0A645C0S2</accession>
<organism evidence="1">
    <name type="scientific">bioreactor metagenome</name>
    <dbReference type="NCBI Taxonomy" id="1076179"/>
    <lineage>
        <taxon>unclassified sequences</taxon>
        <taxon>metagenomes</taxon>
        <taxon>ecological metagenomes</taxon>
    </lineage>
</organism>
<proteinExistence type="predicted"/>
<dbReference type="EC" id="3.1.3.18" evidence="1"/>
<dbReference type="CDD" id="cd01427">
    <property type="entry name" value="HAD_like"/>
    <property type="match status" value="1"/>
</dbReference>
<dbReference type="PANTHER" id="PTHR43434">
    <property type="entry name" value="PHOSPHOGLYCOLATE PHOSPHATASE"/>
    <property type="match status" value="1"/>
</dbReference>
<name>A0A645C0S2_9ZZZZ</name>
<sequence>MLDAIKRAGLPLGVATAQSRAFYLEHFHQYDIARYFDLVVCADDVEHPKPYADPLLHAAREFHVSPPEILFLGDAPYDMQCARAAGSSGALAVWGTADRTIPADYYPETPLDVLPIIGLSETSTES</sequence>